<feature type="transmembrane region" description="Helical" evidence="1">
    <location>
        <begin position="12"/>
        <end position="35"/>
    </location>
</feature>
<protein>
    <submittedName>
        <fullName evidence="2">Uncharacterized protein</fullName>
    </submittedName>
</protein>
<feature type="transmembrane region" description="Helical" evidence="1">
    <location>
        <begin position="73"/>
        <end position="94"/>
    </location>
</feature>
<keyword evidence="3" id="KW-1185">Reference proteome</keyword>
<keyword evidence="1" id="KW-1133">Transmembrane helix</keyword>
<sequence>MSAHSTPTQWKNILRFVTKLCIPLVLAGTMVGAIIDGWAGMLGLLSGFALVYLWFAIDILVAQRAEKKALSEVARALMATYIIKVLIGFGLLLLVPLPRLILNGWFLTGAILTVLLWLGGSMRIIMKMRILYFDAHD</sequence>
<proteinExistence type="predicted"/>
<name>A0A7H2BM18_9MICC</name>
<accession>A0A7H2BM18</accession>
<organism evidence="2 3">
    <name type="scientific">Rothia amarae</name>
    <dbReference type="NCBI Taxonomy" id="169480"/>
    <lineage>
        <taxon>Bacteria</taxon>
        <taxon>Bacillati</taxon>
        <taxon>Actinomycetota</taxon>
        <taxon>Actinomycetes</taxon>
        <taxon>Micrococcales</taxon>
        <taxon>Micrococcaceae</taxon>
        <taxon>Rothia</taxon>
    </lineage>
</organism>
<evidence type="ECO:0000313" key="3">
    <source>
        <dbReference type="Proteomes" id="UP000516421"/>
    </source>
</evidence>
<keyword evidence="1" id="KW-0812">Transmembrane</keyword>
<feature type="transmembrane region" description="Helical" evidence="1">
    <location>
        <begin position="41"/>
        <end position="61"/>
    </location>
</feature>
<dbReference type="AlphaFoldDB" id="A0A7H2BM18"/>
<evidence type="ECO:0000256" key="1">
    <source>
        <dbReference type="SAM" id="Phobius"/>
    </source>
</evidence>
<dbReference type="KEGG" id="rama:IDM48_04765"/>
<gene>
    <name evidence="2" type="ORF">IDM48_04765</name>
</gene>
<evidence type="ECO:0000313" key="2">
    <source>
        <dbReference type="EMBL" id="QNV40714.1"/>
    </source>
</evidence>
<dbReference type="EMBL" id="CP061538">
    <property type="protein sequence ID" value="QNV40714.1"/>
    <property type="molecule type" value="Genomic_DNA"/>
</dbReference>
<feature type="transmembrane region" description="Helical" evidence="1">
    <location>
        <begin position="100"/>
        <end position="119"/>
    </location>
</feature>
<reference evidence="2 3" key="1">
    <citation type="submission" date="2020-09" db="EMBL/GenBank/DDBJ databases">
        <title>Investigation of environmental microbe.</title>
        <authorList>
            <person name="Ou Y."/>
            <person name="Kang Q."/>
        </authorList>
    </citation>
    <scope>NUCLEOTIDE SEQUENCE [LARGE SCALE GENOMIC DNA]</scope>
    <source>
        <strain evidence="2 3">KJZ-9</strain>
    </source>
</reference>
<dbReference type="RefSeq" id="WP_145173312.1">
    <property type="nucleotide sequence ID" value="NZ_CP061538.1"/>
</dbReference>
<keyword evidence="1" id="KW-0472">Membrane</keyword>
<dbReference type="Proteomes" id="UP000516421">
    <property type="component" value="Chromosome"/>
</dbReference>